<dbReference type="STRING" id="765257.A0A0C9ZM36"/>
<dbReference type="Pfam" id="PF11790">
    <property type="entry name" value="Glyco_hydro_cc"/>
    <property type="match status" value="1"/>
</dbReference>
<dbReference type="InterPro" id="IPR024655">
    <property type="entry name" value="Asl1_glyco_hydro_catalytic"/>
</dbReference>
<feature type="signal peptide" evidence="2">
    <location>
        <begin position="1"/>
        <end position="29"/>
    </location>
</feature>
<protein>
    <submittedName>
        <fullName evidence="4">Glycoside hydrolase family 128 protein</fullName>
    </submittedName>
</protein>
<dbReference type="OrthoDB" id="5959761at2759"/>
<feature type="compositionally biased region" description="Low complexity" evidence="1">
    <location>
        <begin position="67"/>
        <end position="125"/>
    </location>
</feature>
<feature type="domain" description="Asl1-like glycosyl hydrolase catalytic" evidence="3">
    <location>
        <begin position="130"/>
        <end position="363"/>
    </location>
</feature>
<dbReference type="SUPFAM" id="SSF51445">
    <property type="entry name" value="(Trans)glycosidases"/>
    <property type="match status" value="1"/>
</dbReference>
<keyword evidence="4" id="KW-0378">Hydrolase</keyword>
<feature type="region of interest" description="Disordered" evidence="1">
    <location>
        <begin position="42"/>
        <end position="127"/>
    </location>
</feature>
<dbReference type="InterPro" id="IPR017853">
    <property type="entry name" value="GH"/>
</dbReference>
<evidence type="ECO:0000256" key="1">
    <source>
        <dbReference type="SAM" id="MobiDB-lite"/>
    </source>
</evidence>
<evidence type="ECO:0000313" key="5">
    <source>
        <dbReference type="Proteomes" id="UP000054018"/>
    </source>
</evidence>
<dbReference type="PANTHER" id="PTHR34154">
    <property type="entry name" value="ALKALI-SENSITIVE LINKAGE PROTEIN 1"/>
    <property type="match status" value="1"/>
</dbReference>
<dbReference type="InterPro" id="IPR053183">
    <property type="entry name" value="ASL1"/>
</dbReference>
<dbReference type="GO" id="GO:0009277">
    <property type="term" value="C:fungal-type cell wall"/>
    <property type="evidence" value="ECO:0007669"/>
    <property type="project" value="TreeGrafter"/>
</dbReference>
<dbReference type="HOGENOM" id="CLU_040908_0_1_1"/>
<evidence type="ECO:0000256" key="2">
    <source>
        <dbReference type="SAM" id="SignalP"/>
    </source>
</evidence>
<dbReference type="GO" id="GO:0071966">
    <property type="term" value="P:fungal-type cell wall polysaccharide metabolic process"/>
    <property type="evidence" value="ECO:0007669"/>
    <property type="project" value="TreeGrafter"/>
</dbReference>
<sequence>MAAIKLLNLFALVSVALVVLSAGPVSVNALVAGDGSRVARHVRGHDAVAKRKRDTSSTSTALCKPRAASSLPVTTATSTPAATPADLGVSTASTSPSAAPAPTTTSSPAATPSSTPSSSGNSTSSGKKWGLGWPNGDASYLSNFARPNVGYLYTWSPYLPSGLSELGIEGIPMLWGYNQVSDFQNLVVAGYANYVLGPNEPNEPSQSNMSPADGASLWQQYINPLQNEGYKLISPACTNDQSGLDWYQQFFAACSGCHVDAIAFHAYTTDAQSVIDYANTLHSTYNLPVWITEFADQNYSGTGGQATMDEVWSFASTIINFVDSTDWLEVAFPFGVMYDLQGVNTDNSLLASDGYPTSLGYTYFG</sequence>
<dbReference type="AlphaFoldDB" id="A0A0C9ZM36"/>
<keyword evidence="5" id="KW-1185">Reference proteome</keyword>
<dbReference type="EMBL" id="KN833686">
    <property type="protein sequence ID" value="KIK30496.1"/>
    <property type="molecule type" value="Genomic_DNA"/>
</dbReference>
<feature type="chain" id="PRO_5002206545" evidence="2">
    <location>
        <begin position="30"/>
        <end position="365"/>
    </location>
</feature>
<proteinExistence type="predicted"/>
<reference evidence="5" key="2">
    <citation type="submission" date="2015-01" db="EMBL/GenBank/DDBJ databases">
        <title>Evolutionary Origins and Diversification of the Mycorrhizal Mutualists.</title>
        <authorList>
            <consortium name="DOE Joint Genome Institute"/>
            <consortium name="Mycorrhizal Genomics Consortium"/>
            <person name="Kohler A."/>
            <person name="Kuo A."/>
            <person name="Nagy L.G."/>
            <person name="Floudas D."/>
            <person name="Copeland A."/>
            <person name="Barry K.W."/>
            <person name="Cichocki N."/>
            <person name="Veneault-Fourrey C."/>
            <person name="LaButti K."/>
            <person name="Lindquist E.A."/>
            <person name="Lipzen A."/>
            <person name="Lundell T."/>
            <person name="Morin E."/>
            <person name="Murat C."/>
            <person name="Riley R."/>
            <person name="Ohm R."/>
            <person name="Sun H."/>
            <person name="Tunlid A."/>
            <person name="Henrissat B."/>
            <person name="Grigoriev I.V."/>
            <person name="Hibbett D.S."/>
            <person name="Martin F."/>
        </authorList>
    </citation>
    <scope>NUCLEOTIDE SEQUENCE [LARGE SCALE GENOMIC DNA]</scope>
    <source>
        <strain evidence="5">441</strain>
    </source>
</reference>
<dbReference type="Proteomes" id="UP000054018">
    <property type="component" value="Unassembled WGS sequence"/>
</dbReference>
<dbReference type="GO" id="GO:0016787">
    <property type="term" value="F:hydrolase activity"/>
    <property type="evidence" value="ECO:0007669"/>
    <property type="project" value="UniProtKB-KW"/>
</dbReference>
<name>A0A0C9ZM36_9AGAM</name>
<reference evidence="4 5" key="1">
    <citation type="submission" date="2014-04" db="EMBL/GenBank/DDBJ databases">
        <authorList>
            <consortium name="DOE Joint Genome Institute"/>
            <person name="Kuo A."/>
            <person name="Kohler A."/>
            <person name="Costa M.D."/>
            <person name="Nagy L.G."/>
            <person name="Floudas D."/>
            <person name="Copeland A."/>
            <person name="Barry K.W."/>
            <person name="Cichocki N."/>
            <person name="Veneault-Fourrey C."/>
            <person name="LaButti K."/>
            <person name="Lindquist E.A."/>
            <person name="Lipzen A."/>
            <person name="Lundell T."/>
            <person name="Morin E."/>
            <person name="Murat C."/>
            <person name="Sun H."/>
            <person name="Tunlid A."/>
            <person name="Henrissat B."/>
            <person name="Grigoriev I.V."/>
            <person name="Hibbett D.S."/>
            <person name="Martin F."/>
            <person name="Nordberg H.P."/>
            <person name="Cantor M.N."/>
            <person name="Hua S.X."/>
        </authorList>
    </citation>
    <scope>NUCLEOTIDE SEQUENCE [LARGE SCALE GENOMIC DNA]</scope>
    <source>
        <strain evidence="4 5">441</strain>
    </source>
</reference>
<dbReference type="Gene3D" id="3.20.20.80">
    <property type="entry name" value="Glycosidases"/>
    <property type="match status" value="1"/>
</dbReference>
<keyword evidence="2" id="KW-0732">Signal</keyword>
<gene>
    <name evidence="4" type="ORF">PISMIDRAFT_670524</name>
</gene>
<accession>A0A0C9ZM36</accession>
<evidence type="ECO:0000313" key="4">
    <source>
        <dbReference type="EMBL" id="KIK30496.1"/>
    </source>
</evidence>
<organism evidence="4 5">
    <name type="scientific">Pisolithus microcarpus 441</name>
    <dbReference type="NCBI Taxonomy" id="765257"/>
    <lineage>
        <taxon>Eukaryota</taxon>
        <taxon>Fungi</taxon>
        <taxon>Dikarya</taxon>
        <taxon>Basidiomycota</taxon>
        <taxon>Agaricomycotina</taxon>
        <taxon>Agaricomycetes</taxon>
        <taxon>Agaricomycetidae</taxon>
        <taxon>Boletales</taxon>
        <taxon>Sclerodermatineae</taxon>
        <taxon>Pisolithaceae</taxon>
        <taxon>Pisolithus</taxon>
    </lineage>
</organism>
<dbReference type="PANTHER" id="PTHR34154:SF3">
    <property type="entry name" value="ALKALI-SENSITIVE LINKAGE PROTEIN 1"/>
    <property type="match status" value="1"/>
</dbReference>
<evidence type="ECO:0000259" key="3">
    <source>
        <dbReference type="Pfam" id="PF11790"/>
    </source>
</evidence>